<keyword evidence="6 9" id="KW-0547">Nucleotide-binding</keyword>
<dbReference type="NCBIfam" id="TIGR01087">
    <property type="entry name" value="murD"/>
    <property type="match status" value="1"/>
</dbReference>
<dbReference type="PANTHER" id="PTHR43692:SF1">
    <property type="entry name" value="UDP-N-ACETYLMURAMOYLALANINE--D-GLUTAMATE LIGASE"/>
    <property type="match status" value="1"/>
</dbReference>
<dbReference type="SUPFAM" id="SSF53623">
    <property type="entry name" value="MurD-like peptide ligases, catalytic domain"/>
    <property type="match status" value="1"/>
</dbReference>
<keyword evidence="4 9" id="KW-0436">Ligase</keyword>
<dbReference type="Proteomes" id="UP001055153">
    <property type="component" value="Unassembled WGS sequence"/>
</dbReference>
<sequence>MTPSTTFSGRTLALFGLGGSGLATALSLQAGGARVVACDDNPERMAAAAAQGIPTADLRAADWSGFSALVLSPGVPLTHPAPHWTVDLARAAGVPVIGDIELFCRERAVRAPGAPFVAITGTNGKSTTTALIAHVLAAAGLDVQMGGNIGTAILSLAPPAPERVHVIELSSFQIDLTPSLHPSLGVLLNITPDHLDRHGDMARYAAIKERLVTGADHAVVGVDDDHTRAIADRRAGPLTRVHVGEGATEPGLLVRHGMLIDGRASPPVPVADLTGIAALRGAHNWQNAGVAYAVASALGLGPETFAAALQSFPGLPHRMEEVGRRGGTLFINDSKATNADSAEKALAAFPRVHWILGGKPKEGGIDSLAPYFPRIAHAYLIGAASDAFASTLEGHASYSRCGTLAAAVAQAAEDAAREPDAVVLLSPACASYDQFRSFEDRGDQFRALVRALPGVTTSTS</sequence>
<keyword evidence="9 10" id="KW-0133">Cell shape</keyword>
<evidence type="ECO:0000256" key="7">
    <source>
        <dbReference type="ARBA" id="ARBA00022840"/>
    </source>
</evidence>
<dbReference type="InterPro" id="IPR036565">
    <property type="entry name" value="Mur-like_cat_sf"/>
</dbReference>
<keyword evidence="9 10" id="KW-0573">Peptidoglycan synthesis</keyword>
<dbReference type="EMBL" id="BPQQ01000001">
    <property type="protein sequence ID" value="GJD98160.1"/>
    <property type="molecule type" value="Genomic_DNA"/>
</dbReference>
<evidence type="ECO:0000256" key="4">
    <source>
        <dbReference type="ARBA" id="ARBA00022598"/>
    </source>
</evidence>
<dbReference type="Gene3D" id="3.40.50.720">
    <property type="entry name" value="NAD(P)-binding Rossmann-like Domain"/>
    <property type="match status" value="1"/>
</dbReference>
<organism evidence="14 15">
    <name type="scientific">Methylobacterium isbiliense</name>
    <dbReference type="NCBI Taxonomy" id="315478"/>
    <lineage>
        <taxon>Bacteria</taxon>
        <taxon>Pseudomonadati</taxon>
        <taxon>Pseudomonadota</taxon>
        <taxon>Alphaproteobacteria</taxon>
        <taxon>Hyphomicrobiales</taxon>
        <taxon>Methylobacteriaceae</taxon>
        <taxon>Methylobacterium</taxon>
    </lineage>
</organism>
<dbReference type="HAMAP" id="MF_00639">
    <property type="entry name" value="MurD"/>
    <property type="match status" value="1"/>
</dbReference>
<evidence type="ECO:0000256" key="8">
    <source>
        <dbReference type="ARBA" id="ARBA00023306"/>
    </source>
</evidence>
<dbReference type="InterPro" id="IPR036615">
    <property type="entry name" value="Mur_ligase_C_dom_sf"/>
</dbReference>
<dbReference type="Pfam" id="PF08245">
    <property type="entry name" value="Mur_ligase_M"/>
    <property type="match status" value="1"/>
</dbReference>
<feature type="domain" description="Mur ligase central" evidence="13">
    <location>
        <begin position="119"/>
        <end position="294"/>
    </location>
</feature>
<evidence type="ECO:0000256" key="11">
    <source>
        <dbReference type="SAM" id="SignalP"/>
    </source>
</evidence>
<comment type="caution">
    <text evidence="14">The sequence shown here is derived from an EMBL/GenBank/DDBJ whole genome shotgun (WGS) entry which is preliminary data.</text>
</comment>
<reference evidence="14" key="2">
    <citation type="submission" date="2021-08" db="EMBL/GenBank/DDBJ databases">
        <authorList>
            <person name="Tani A."/>
            <person name="Ola A."/>
            <person name="Ogura Y."/>
            <person name="Katsura K."/>
            <person name="Hayashi T."/>
        </authorList>
    </citation>
    <scope>NUCLEOTIDE SEQUENCE</scope>
    <source>
        <strain evidence="14">DSM 17168</strain>
    </source>
</reference>
<keyword evidence="7 9" id="KW-0067">ATP-binding</keyword>
<comment type="subcellular location">
    <subcellularLocation>
        <location evidence="1 9 10">Cytoplasm</location>
    </subcellularLocation>
</comment>
<comment type="catalytic activity">
    <reaction evidence="9 10">
        <text>UDP-N-acetyl-alpha-D-muramoyl-L-alanine + D-glutamate + ATP = UDP-N-acetyl-alpha-D-muramoyl-L-alanyl-D-glutamate + ADP + phosphate + H(+)</text>
        <dbReference type="Rhea" id="RHEA:16429"/>
        <dbReference type="ChEBI" id="CHEBI:15378"/>
        <dbReference type="ChEBI" id="CHEBI:29986"/>
        <dbReference type="ChEBI" id="CHEBI:30616"/>
        <dbReference type="ChEBI" id="CHEBI:43474"/>
        <dbReference type="ChEBI" id="CHEBI:83898"/>
        <dbReference type="ChEBI" id="CHEBI:83900"/>
        <dbReference type="ChEBI" id="CHEBI:456216"/>
        <dbReference type="EC" id="6.3.2.9"/>
    </reaction>
</comment>
<dbReference type="InterPro" id="IPR005762">
    <property type="entry name" value="MurD"/>
</dbReference>
<evidence type="ECO:0000313" key="15">
    <source>
        <dbReference type="Proteomes" id="UP001055153"/>
    </source>
</evidence>
<evidence type="ECO:0000259" key="12">
    <source>
        <dbReference type="Pfam" id="PF02875"/>
    </source>
</evidence>
<evidence type="ECO:0000256" key="6">
    <source>
        <dbReference type="ARBA" id="ARBA00022741"/>
    </source>
</evidence>
<feature type="binding site" evidence="9">
    <location>
        <begin position="121"/>
        <end position="127"/>
    </location>
    <ligand>
        <name>ATP</name>
        <dbReference type="ChEBI" id="CHEBI:30616"/>
    </ligand>
</feature>
<dbReference type="SUPFAM" id="SSF51984">
    <property type="entry name" value="MurCD N-terminal domain"/>
    <property type="match status" value="1"/>
</dbReference>
<comment type="similarity">
    <text evidence="9">Belongs to the MurCDEF family.</text>
</comment>
<evidence type="ECO:0000256" key="5">
    <source>
        <dbReference type="ARBA" id="ARBA00022618"/>
    </source>
</evidence>
<evidence type="ECO:0000256" key="1">
    <source>
        <dbReference type="ARBA" id="ARBA00004496"/>
    </source>
</evidence>
<dbReference type="GO" id="GO:0016874">
    <property type="term" value="F:ligase activity"/>
    <property type="evidence" value="ECO:0007669"/>
    <property type="project" value="UniProtKB-KW"/>
</dbReference>
<comment type="function">
    <text evidence="9 10">Cell wall formation. Catalyzes the addition of glutamate to the nucleotide precursor UDP-N-acetylmuramoyl-L-alanine (UMA).</text>
</comment>
<name>A0ABQ4S910_9HYPH</name>
<feature type="signal peptide" evidence="11">
    <location>
        <begin position="1"/>
        <end position="25"/>
    </location>
</feature>
<dbReference type="EC" id="6.3.2.9" evidence="9 10"/>
<keyword evidence="5 9" id="KW-0132">Cell division</keyword>
<gene>
    <name evidence="9 14" type="primary">murD</name>
    <name evidence="14" type="ORF">GMJLKIPL_0067</name>
</gene>
<reference evidence="14" key="1">
    <citation type="journal article" date="2021" name="Front. Microbiol.">
        <title>Comprehensive Comparative Genomics and Phenotyping of Methylobacterium Species.</title>
        <authorList>
            <person name="Alessa O."/>
            <person name="Ogura Y."/>
            <person name="Fujitani Y."/>
            <person name="Takami H."/>
            <person name="Hayashi T."/>
            <person name="Sahin N."/>
            <person name="Tani A."/>
        </authorList>
    </citation>
    <scope>NUCLEOTIDE SEQUENCE</scope>
    <source>
        <strain evidence="14">DSM 17168</strain>
    </source>
</reference>
<dbReference type="Gene3D" id="3.90.190.20">
    <property type="entry name" value="Mur ligase, C-terminal domain"/>
    <property type="match status" value="1"/>
</dbReference>
<dbReference type="Pfam" id="PF02875">
    <property type="entry name" value="Mur_ligase_C"/>
    <property type="match status" value="1"/>
</dbReference>
<dbReference type="InterPro" id="IPR018109">
    <property type="entry name" value="Folylpolyglutamate_synth_CS"/>
</dbReference>
<dbReference type="Gene3D" id="3.40.1190.10">
    <property type="entry name" value="Mur-like, catalytic domain"/>
    <property type="match status" value="1"/>
</dbReference>
<feature type="domain" description="Mur ligase C-terminal" evidence="12">
    <location>
        <begin position="317"/>
        <end position="428"/>
    </location>
</feature>
<keyword evidence="3 9" id="KW-0963">Cytoplasm</keyword>
<dbReference type="PROSITE" id="PS01011">
    <property type="entry name" value="FOLYLPOLYGLU_SYNT_1"/>
    <property type="match status" value="1"/>
</dbReference>
<keyword evidence="11" id="KW-0732">Signal</keyword>
<dbReference type="PANTHER" id="PTHR43692">
    <property type="entry name" value="UDP-N-ACETYLMURAMOYLALANINE--D-GLUTAMATE LIGASE"/>
    <property type="match status" value="1"/>
</dbReference>
<evidence type="ECO:0000256" key="3">
    <source>
        <dbReference type="ARBA" id="ARBA00022490"/>
    </source>
</evidence>
<feature type="chain" id="PRO_5046024029" description="UDP-N-acetylmuramoylalanine--D-glutamate ligase" evidence="11">
    <location>
        <begin position="26"/>
        <end position="460"/>
    </location>
</feature>
<keyword evidence="8 9" id="KW-0131">Cell cycle</keyword>
<proteinExistence type="inferred from homology"/>
<comment type="pathway">
    <text evidence="2 9 10">Cell wall biogenesis; peptidoglycan biosynthesis.</text>
</comment>
<dbReference type="RefSeq" id="WP_238233111.1">
    <property type="nucleotide sequence ID" value="NZ_BPQQ01000001.1"/>
</dbReference>
<evidence type="ECO:0000256" key="9">
    <source>
        <dbReference type="HAMAP-Rule" id="MF_00639"/>
    </source>
</evidence>
<evidence type="ECO:0000313" key="14">
    <source>
        <dbReference type="EMBL" id="GJD98160.1"/>
    </source>
</evidence>
<keyword evidence="9 10" id="KW-0961">Cell wall biogenesis/degradation</keyword>
<dbReference type="InterPro" id="IPR013221">
    <property type="entry name" value="Mur_ligase_cen"/>
</dbReference>
<protein>
    <recommendedName>
        <fullName evidence="9 10">UDP-N-acetylmuramoylalanine--D-glutamate ligase</fullName>
        <ecNumber evidence="9 10">6.3.2.9</ecNumber>
    </recommendedName>
    <alternativeName>
        <fullName evidence="9">D-glutamic acid-adding enzyme</fullName>
    </alternativeName>
    <alternativeName>
        <fullName evidence="9">UDP-N-acetylmuramoyl-L-alanyl-D-glutamate synthetase</fullName>
    </alternativeName>
</protein>
<evidence type="ECO:0000256" key="10">
    <source>
        <dbReference type="RuleBase" id="RU003664"/>
    </source>
</evidence>
<evidence type="ECO:0000259" key="13">
    <source>
        <dbReference type="Pfam" id="PF08245"/>
    </source>
</evidence>
<dbReference type="SUPFAM" id="SSF53244">
    <property type="entry name" value="MurD-like peptide ligases, peptide-binding domain"/>
    <property type="match status" value="1"/>
</dbReference>
<dbReference type="InterPro" id="IPR004101">
    <property type="entry name" value="Mur_ligase_C"/>
</dbReference>
<accession>A0ABQ4S910</accession>
<evidence type="ECO:0000256" key="2">
    <source>
        <dbReference type="ARBA" id="ARBA00004752"/>
    </source>
</evidence>
<keyword evidence="15" id="KW-1185">Reference proteome</keyword>